<keyword evidence="1" id="KW-0808">Transferase</keyword>
<dbReference type="PROSITE" id="PS51186">
    <property type="entry name" value="GNAT"/>
    <property type="match status" value="2"/>
</dbReference>
<dbReference type="EMBL" id="BMIW01000020">
    <property type="protein sequence ID" value="GGG04897.1"/>
    <property type="molecule type" value="Genomic_DNA"/>
</dbReference>
<dbReference type="Pfam" id="PF00583">
    <property type="entry name" value="Acetyltransf_1"/>
    <property type="match status" value="1"/>
</dbReference>
<dbReference type="PANTHER" id="PTHR43420">
    <property type="entry name" value="ACETYLTRANSFERASE"/>
    <property type="match status" value="1"/>
</dbReference>
<dbReference type="Pfam" id="PF13673">
    <property type="entry name" value="Acetyltransf_10"/>
    <property type="match status" value="1"/>
</dbReference>
<keyword evidence="2" id="KW-0012">Acyltransferase</keyword>
<evidence type="ECO:0000256" key="1">
    <source>
        <dbReference type="ARBA" id="ARBA00022679"/>
    </source>
</evidence>
<proteinExistence type="predicted"/>
<name>A0ABQ1VXV5_9BACL</name>
<accession>A0ABQ1VXV5</accession>
<gene>
    <name evidence="4" type="ORF">GCM10010913_28460</name>
</gene>
<dbReference type="CDD" id="cd04301">
    <property type="entry name" value="NAT_SF"/>
    <property type="match status" value="2"/>
</dbReference>
<dbReference type="Gene3D" id="3.40.630.30">
    <property type="match status" value="2"/>
</dbReference>
<organism evidence="4 5">
    <name type="scientific">Paenibacillus aceti</name>
    <dbReference type="NCBI Taxonomy" id="1820010"/>
    <lineage>
        <taxon>Bacteria</taxon>
        <taxon>Bacillati</taxon>
        <taxon>Bacillota</taxon>
        <taxon>Bacilli</taxon>
        <taxon>Bacillales</taxon>
        <taxon>Paenibacillaceae</taxon>
        <taxon>Paenibacillus</taxon>
    </lineage>
</organism>
<dbReference type="SUPFAM" id="SSF55729">
    <property type="entry name" value="Acyl-CoA N-acyltransferases (Nat)"/>
    <property type="match status" value="2"/>
</dbReference>
<dbReference type="Proteomes" id="UP000608420">
    <property type="component" value="Unassembled WGS sequence"/>
</dbReference>
<comment type="caution">
    <text evidence="4">The sequence shown here is derived from an EMBL/GenBank/DDBJ whole genome shotgun (WGS) entry which is preliminary data.</text>
</comment>
<dbReference type="InterPro" id="IPR000182">
    <property type="entry name" value="GNAT_dom"/>
</dbReference>
<feature type="domain" description="N-acetyltransferase" evidence="3">
    <location>
        <begin position="2"/>
        <end position="160"/>
    </location>
</feature>
<reference evidence="5" key="1">
    <citation type="journal article" date="2019" name="Int. J. Syst. Evol. Microbiol.">
        <title>The Global Catalogue of Microorganisms (GCM) 10K type strain sequencing project: providing services to taxonomists for standard genome sequencing and annotation.</title>
        <authorList>
            <consortium name="The Broad Institute Genomics Platform"/>
            <consortium name="The Broad Institute Genome Sequencing Center for Infectious Disease"/>
            <person name="Wu L."/>
            <person name="Ma J."/>
        </authorList>
    </citation>
    <scope>NUCLEOTIDE SEQUENCE [LARGE SCALE GENOMIC DNA]</scope>
    <source>
        <strain evidence="5">CGMCC 1.15420</strain>
    </source>
</reference>
<feature type="domain" description="N-acetyltransferase" evidence="3">
    <location>
        <begin position="165"/>
        <end position="289"/>
    </location>
</feature>
<evidence type="ECO:0000313" key="4">
    <source>
        <dbReference type="EMBL" id="GGG04897.1"/>
    </source>
</evidence>
<evidence type="ECO:0000313" key="5">
    <source>
        <dbReference type="Proteomes" id="UP000608420"/>
    </source>
</evidence>
<dbReference type="RefSeq" id="WP_120464505.1">
    <property type="nucleotide sequence ID" value="NZ_BMIW01000020.1"/>
</dbReference>
<dbReference type="PANTHER" id="PTHR43420:SF44">
    <property type="entry name" value="ACETYLTRANSFERASE YPEA"/>
    <property type="match status" value="1"/>
</dbReference>
<dbReference type="InterPro" id="IPR016181">
    <property type="entry name" value="Acyl_CoA_acyltransferase"/>
</dbReference>
<sequence>MIQYYRGTEQDMEVLFSAFQAGFIDYMIKFELSLEQFAAHFFGPEGNAREHSFVAMRGEEPVGLILGGMKQYEGVQTMRCGTLAVKPDLRGQGVSRELFTLHQEEAVQQGCRQLYLEVIVGNDRAIAFYNKLGYQRRYDLNYYTLNAASGLAIPPLQDAIQNSALTIGQLDKEQFIEALQDRGDFHLNWQNDLDYITWSDRNLFYGVRMNGRSIAAMAITPQGRISLLTVNEDYRNRGIARRLLATAIRELALTRLQISFSSNDALQGFLQRLGFQKDSIQQYEMYKFL</sequence>
<protein>
    <submittedName>
        <fullName evidence="4">Acetyltransferase</fullName>
    </submittedName>
</protein>
<keyword evidence="5" id="KW-1185">Reference proteome</keyword>
<evidence type="ECO:0000259" key="3">
    <source>
        <dbReference type="PROSITE" id="PS51186"/>
    </source>
</evidence>
<evidence type="ECO:0000256" key="2">
    <source>
        <dbReference type="ARBA" id="ARBA00023315"/>
    </source>
</evidence>
<dbReference type="InterPro" id="IPR050680">
    <property type="entry name" value="YpeA/RimI_acetyltransf"/>
</dbReference>